<reference evidence="3" key="1">
    <citation type="submission" date="2021-12" db="EMBL/GenBank/DDBJ databases">
        <title>Convergent genome expansion in fungi linked to evolution of root-endophyte symbiosis.</title>
        <authorList>
            <consortium name="DOE Joint Genome Institute"/>
            <person name="Ke Y.-H."/>
            <person name="Bonito G."/>
            <person name="Liao H.-L."/>
            <person name="Looney B."/>
            <person name="Rojas-Flechas A."/>
            <person name="Nash J."/>
            <person name="Hameed K."/>
            <person name="Schadt C."/>
            <person name="Martin F."/>
            <person name="Crous P.W."/>
            <person name="Miettinen O."/>
            <person name="Magnuson J.K."/>
            <person name="Labbe J."/>
            <person name="Jacobson D."/>
            <person name="Doktycz M.J."/>
            <person name="Veneault-Fourrey C."/>
            <person name="Kuo A."/>
            <person name="Mondo S."/>
            <person name="Calhoun S."/>
            <person name="Riley R."/>
            <person name="Ohm R."/>
            <person name="LaButti K."/>
            <person name="Andreopoulos B."/>
            <person name="Pangilinan J."/>
            <person name="Nolan M."/>
            <person name="Tritt A."/>
            <person name="Clum A."/>
            <person name="Lipzen A."/>
            <person name="Daum C."/>
            <person name="Barry K."/>
            <person name="Grigoriev I.V."/>
            <person name="Vilgalys R."/>
        </authorList>
    </citation>
    <scope>NUCLEOTIDE SEQUENCE</scope>
    <source>
        <strain evidence="3">PMI_201</strain>
    </source>
</reference>
<name>A0AAD4L360_9EURO</name>
<feature type="region of interest" description="Disordered" evidence="1">
    <location>
        <begin position="1"/>
        <end position="40"/>
    </location>
</feature>
<feature type="transmembrane region" description="Helical" evidence="2">
    <location>
        <begin position="95"/>
        <end position="119"/>
    </location>
</feature>
<sequence length="685" mass="75066">MSATERQTPPSGASTTSVDWTSPTNSNTKPNTHTHEDDIPLLPLEVVAEVQHRRNDTQPGQSGLIKIIQEAKQVDEHAAGEDKVRLSARPLSREWLKLMLSLGIRVIQIAIIAVVFYIGGKQQAFNLSDDQVMRGIMVSVDAQLAVFGVANKILDYLMDMALDHAVSVTLTLWMACSISDHYAGIKVDDFSIKEELSKPWIAGWAFIQRWRKDGFRFTSLGRGMLCLAVSLAVVLQGAGVNTIGMPKARWSPSYYGGVPDSSQTLILPLMRMLNANVDAIWTQAAAMSADPDPNAIGQIVAALEASMTFTGLSGLRNAMNSDPTKPGWYEVYKSSGSYITSIQVPTNTSQRSIQTVSMQFGGITAIWQSQTIYGNQWARGSTGYTGNLNLTLPFLQTECVPSTNLTATANDTMIAQHPVDMNSSDATIRVLVGASGNFTGANCSVTFRQGLFPVAVWIVDNAAPDASLVNYNNPWWLANDPLNPPTYLFPPTKNDTAFAANLADLFNGIAPNLMGLVQRGPSLTDHMVALSRQFVALNRTAWDSDAAGMTPVIGTLLSQTLTTATWKEEADPEGATVTSAPITWQGYGSSPRLLWEWTIALALGVVLVVAVWDIFLILYYHLSEPPVRDTGGLWLRKPEGIQESKIEETFEKVYYLRETDREVFITVDKQGGKVLKPDVEYTWRH</sequence>
<evidence type="ECO:0000256" key="2">
    <source>
        <dbReference type="SAM" id="Phobius"/>
    </source>
</evidence>
<accession>A0AAD4L360</accession>
<dbReference type="EMBL" id="JAJTJA010000002">
    <property type="protein sequence ID" value="KAH8703749.1"/>
    <property type="molecule type" value="Genomic_DNA"/>
</dbReference>
<feature type="transmembrane region" description="Helical" evidence="2">
    <location>
        <begin position="597"/>
        <end position="620"/>
    </location>
</feature>
<feature type="compositionally biased region" description="Polar residues" evidence="1">
    <location>
        <begin position="1"/>
        <end position="20"/>
    </location>
</feature>
<proteinExistence type="predicted"/>
<feature type="compositionally biased region" description="Low complexity" evidence="1">
    <location>
        <begin position="21"/>
        <end position="31"/>
    </location>
</feature>
<gene>
    <name evidence="3" type="ORF">BGW36DRAFT_423297</name>
</gene>
<protein>
    <submittedName>
        <fullName evidence="3">Uncharacterized protein</fullName>
    </submittedName>
</protein>
<keyword evidence="2" id="KW-0812">Transmembrane</keyword>
<evidence type="ECO:0000313" key="3">
    <source>
        <dbReference type="EMBL" id="KAH8703749.1"/>
    </source>
</evidence>
<keyword evidence="4" id="KW-1185">Reference proteome</keyword>
<dbReference type="GeneID" id="70250105"/>
<organism evidence="3 4">
    <name type="scientific">Talaromyces proteolyticus</name>
    <dbReference type="NCBI Taxonomy" id="1131652"/>
    <lineage>
        <taxon>Eukaryota</taxon>
        <taxon>Fungi</taxon>
        <taxon>Dikarya</taxon>
        <taxon>Ascomycota</taxon>
        <taxon>Pezizomycotina</taxon>
        <taxon>Eurotiomycetes</taxon>
        <taxon>Eurotiomycetidae</taxon>
        <taxon>Eurotiales</taxon>
        <taxon>Trichocomaceae</taxon>
        <taxon>Talaromyces</taxon>
        <taxon>Talaromyces sect. Bacilispori</taxon>
    </lineage>
</organism>
<keyword evidence="2" id="KW-1133">Transmembrane helix</keyword>
<evidence type="ECO:0000313" key="4">
    <source>
        <dbReference type="Proteomes" id="UP001201262"/>
    </source>
</evidence>
<evidence type="ECO:0000256" key="1">
    <source>
        <dbReference type="SAM" id="MobiDB-lite"/>
    </source>
</evidence>
<dbReference type="AlphaFoldDB" id="A0AAD4L360"/>
<feature type="transmembrane region" description="Helical" evidence="2">
    <location>
        <begin position="131"/>
        <end position="150"/>
    </location>
</feature>
<keyword evidence="2" id="KW-0472">Membrane</keyword>
<feature type="transmembrane region" description="Helical" evidence="2">
    <location>
        <begin position="219"/>
        <end position="239"/>
    </location>
</feature>
<comment type="caution">
    <text evidence="3">The sequence shown here is derived from an EMBL/GenBank/DDBJ whole genome shotgun (WGS) entry which is preliminary data.</text>
</comment>
<dbReference type="Proteomes" id="UP001201262">
    <property type="component" value="Unassembled WGS sequence"/>
</dbReference>
<dbReference type="RefSeq" id="XP_046076767.1">
    <property type="nucleotide sequence ID" value="XM_046219818.1"/>
</dbReference>